<dbReference type="Pfam" id="PF00437">
    <property type="entry name" value="T2SSE"/>
    <property type="match status" value="1"/>
</dbReference>
<dbReference type="CDD" id="cd01131">
    <property type="entry name" value="PilT"/>
    <property type="match status" value="1"/>
</dbReference>
<dbReference type="NCBIfam" id="TIGR01420">
    <property type="entry name" value="pilT_fam"/>
    <property type="match status" value="1"/>
</dbReference>
<dbReference type="InterPro" id="IPR050921">
    <property type="entry name" value="T4SS_GSP_E_ATPase"/>
</dbReference>
<name>A0ABQ3H5K3_9NEIS</name>
<evidence type="ECO:0000313" key="3">
    <source>
        <dbReference type="EMBL" id="GHD70631.1"/>
    </source>
</evidence>
<reference evidence="4" key="1">
    <citation type="journal article" date="2019" name="Int. J. Syst. Evol. Microbiol.">
        <title>The Global Catalogue of Microorganisms (GCM) 10K type strain sequencing project: providing services to taxonomists for standard genome sequencing and annotation.</title>
        <authorList>
            <consortium name="The Broad Institute Genomics Platform"/>
            <consortium name="The Broad Institute Genome Sequencing Center for Infectious Disease"/>
            <person name="Wu L."/>
            <person name="Ma J."/>
        </authorList>
    </citation>
    <scope>NUCLEOTIDE SEQUENCE [LARGE SCALE GENOMIC DNA]</scope>
    <source>
        <strain evidence="4">KCTC 23713</strain>
    </source>
</reference>
<sequence>MEKDQASRFIHDLLKHAASKNASDIFITADFPPAMKIDGRIVPVAPQALTAQHCKELVRSVMNDRQTEEFESSSEANFAISPPGIGRFRVSAYMQQGKAGMVLRKINTEIPTLDQLDMPEVMKDIAMIKRGLVIFVGGTGSGKSTTLAGLVDWRNSTSADHIITLEDPIEYVHQHKKSIVTQREIGVDTESWEVALKNTLRQAPDVILMGEIRDRESMMYGLQFAETGHLCLATLHANNANQALDRILNFFPEERHQQVLMDLSLNMRAIVSQRLIPLKQVKGRIAAVEILLNSPLIADLIFKGDVSGIKEVMSRSREIGMQTFDQALFELYESGQISFEDALRNADSVNDLRLQIKLYGEEGKHSDPLGGLDHLDIV</sequence>
<evidence type="ECO:0000259" key="2">
    <source>
        <dbReference type="PROSITE" id="PS00662"/>
    </source>
</evidence>
<accession>A0ABQ3H5K3</accession>
<dbReference type="PANTHER" id="PTHR30486:SF12">
    <property type="entry name" value="TYPE IV PILUS ATPASE PILU"/>
    <property type="match status" value="1"/>
</dbReference>
<dbReference type="Proteomes" id="UP000662678">
    <property type="component" value="Unassembled WGS sequence"/>
</dbReference>
<dbReference type="InterPro" id="IPR001482">
    <property type="entry name" value="T2SS/T4SS_dom"/>
</dbReference>
<proteinExistence type="inferred from homology"/>
<dbReference type="Gene3D" id="3.40.50.300">
    <property type="entry name" value="P-loop containing nucleotide triphosphate hydrolases"/>
    <property type="match status" value="1"/>
</dbReference>
<keyword evidence="4" id="KW-1185">Reference proteome</keyword>
<dbReference type="SUPFAM" id="SSF52540">
    <property type="entry name" value="P-loop containing nucleoside triphosphate hydrolases"/>
    <property type="match status" value="1"/>
</dbReference>
<dbReference type="InterPro" id="IPR006321">
    <property type="entry name" value="PilT/PilU"/>
</dbReference>
<dbReference type="EMBL" id="BMYP01000001">
    <property type="protein sequence ID" value="GHD70631.1"/>
    <property type="molecule type" value="Genomic_DNA"/>
</dbReference>
<dbReference type="RefSeq" id="WP_189351703.1">
    <property type="nucleotide sequence ID" value="NZ_BMYP01000001.1"/>
</dbReference>
<gene>
    <name evidence="3" type="ORF">GCM10011419_01240</name>
</gene>
<evidence type="ECO:0000313" key="4">
    <source>
        <dbReference type="Proteomes" id="UP000662678"/>
    </source>
</evidence>
<comment type="caution">
    <text evidence="3">The sequence shown here is derived from an EMBL/GenBank/DDBJ whole genome shotgun (WGS) entry which is preliminary data.</text>
</comment>
<dbReference type="PANTHER" id="PTHR30486">
    <property type="entry name" value="TWITCHING MOTILITY PROTEIN PILT"/>
    <property type="match status" value="1"/>
</dbReference>
<evidence type="ECO:0000256" key="1">
    <source>
        <dbReference type="ARBA" id="ARBA00006611"/>
    </source>
</evidence>
<dbReference type="InterPro" id="IPR027417">
    <property type="entry name" value="P-loop_NTPase"/>
</dbReference>
<dbReference type="PROSITE" id="PS00662">
    <property type="entry name" value="T2SP_E"/>
    <property type="match status" value="1"/>
</dbReference>
<protein>
    <submittedName>
        <fullName evidence="3">Twitching motility protein PilT</fullName>
    </submittedName>
</protein>
<comment type="similarity">
    <text evidence="1">Belongs to the GSP E family.</text>
</comment>
<feature type="domain" description="Bacterial type II secretion system protein E" evidence="2">
    <location>
        <begin position="200"/>
        <end position="214"/>
    </location>
</feature>
<dbReference type="Gene3D" id="3.30.450.90">
    <property type="match status" value="1"/>
</dbReference>
<organism evidence="3 4">
    <name type="scientific">Vogesella fluminis</name>
    <dbReference type="NCBI Taxonomy" id="1069161"/>
    <lineage>
        <taxon>Bacteria</taxon>
        <taxon>Pseudomonadati</taxon>
        <taxon>Pseudomonadota</taxon>
        <taxon>Betaproteobacteria</taxon>
        <taxon>Neisseriales</taxon>
        <taxon>Chromobacteriaceae</taxon>
        <taxon>Vogesella</taxon>
    </lineage>
</organism>